<dbReference type="EMBL" id="JAKJPQ010000001">
    <property type="protein sequence ID" value="MCI2259996.1"/>
    <property type="molecule type" value="Genomic_DNA"/>
</dbReference>
<evidence type="ECO:0000313" key="2">
    <source>
        <dbReference type="EMBL" id="MCI2259996.1"/>
    </source>
</evidence>
<proteinExistence type="predicted"/>
<dbReference type="Proteomes" id="UP001430647">
    <property type="component" value="Unassembled WGS sequence"/>
</dbReference>
<reference evidence="3" key="3">
    <citation type="submission" date="2023-08" db="EMBL/GenBank/DDBJ databases">
        <title>Complete genome sequence of Xanthomonas indica.</title>
        <authorList>
            <person name="Patil P.B."/>
            <person name="Rana R."/>
        </authorList>
    </citation>
    <scope>NUCLEOTIDE SEQUENCE</scope>
    <source>
        <strain evidence="3">PPL560</strain>
    </source>
</reference>
<dbReference type="InterPro" id="IPR000835">
    <property type="entry name" value="HTH_MarR-typ"/>
</dbReference>
<dbReference type="AlphaFoldDB" id="A0AAU8IAS7"/>
<dbReference type="PANTHER" id="PTHR33164:SF99">
    <property type="entry name" value="MARR FAMILY REGULATORY PROTEIN"/>
    <property type="match status" value="1"/>
</dbReference>
<dbReference type="InterPro" id="IPR036388">
    <property type="entry name" value="WH-like_DNA-bd_sf"/>
</dbReference>
<dbReference type="EMBL" id="CP131914">
    <property type="protein sequence ID" value="XCI82216.1"/>
    <property type="molecule type" value="Genomic_DNA"/>
</dbReference>
<dbReference type="GO" id="GO:0006950">
    <property type="term" value="P:response to stress"/>
    <property type="evidence" value="ECO:0007669"/>
    <property type="project" value="TreeGrafter"/>
</dbReference>
<organism evidence="3">
    <name type="scientific">Xanthomonas indica</name>
    <dbReference type="NCBI Taxonomy" id="2912242"/>
    <lineage>
        <taxon>Bacteria</taxon>
        <taxon>Pseudomonadati</taxon>
        <taxon>Pseudomonadota</taxon>
        <taxon>Gammaproteobacteria</taxon>
        <taxon>Lysobacterales</taxon>
        <taxon>Lysobacteraceae</taxon>
        <taxon>Xanthomonas</taxon>
    </lineage>
</organism>
<reference evidence="2" key="2">
    <citation type="submission" date="2022-01" db="EMBL/GenBank/DDBJ databases">
        <authorList>
            <person name="Rana R."/>
            <person name="Patil P.B."/>
        </authorList>
    </citation>
    <scope>NUCLEOTIDE SEQUENCE</scope>
    <source>
        <strain evidence="2">PPL560</strain>
    </source>
</reference>
<dbReference type="GO" id="GO:0003700">
    <property type="term" value="F:DNA-binding transcription factor activity"/>
    <property type="evidence" value="ECO:0007669"/>
    <property type="project" value="InterPro"/>
</dbReference>
<dbReference type="RefSeq" id="WP_242156491.1">
    <property type="nucleotide sequence ID" value="NZ_CP131914.1"/>
</dbReference>
<evidence type="ECO:0000313" key="3">
    <source>
        <dbReference type="EMBL" id="XCI82216.1"/>
    </source>
</evidence>
<dbReference type="SMART" id="SM00347">
    <property type="entry name" value="HTH_MARR"/>
    <property type="match status" value="1"/>
</dbReference>
<name>A0AAU8IAS7_9XANT</name>
<gene>
    <name evidence="2" type="ORF">L3V74_00475</name>
    <name evidence="3" type="ORF">Q7W82_08765</name>
</gene>
<accession>A0AAU8IAS7</accession>
<dbReference type="KEGG" id="xin:Q7W82_08765"/>
<reference evidence="2 4" key="1">
    <citation type="journal article" date="2022" name="Curr. Microbiol.">
        <title>Xanthomonas indica sp. nov., a Novel Member of Non-Pathogenic Xanthomonas Community from Healthy Rice Seeds.</title>
        <authorList>
            <person name="Rana R."/>
            <person name="Madhavan V.N."/>
            <person name="Saroha T."/>
            <person name="Bansal K."/>
            <person name="Kaur A."/>
            <person name="Sonti R.V."/>
            <person name="Patel H.K."/>
            <person name="Patil P.B."/>
        </authorList>
    </citation>
    <scope>NUCLEOTIDE SEQUENCE [LARGE SCALE GENOMIC DNA]</scope>
    <source>
        <strain evidence="2 4">PPL560</strain>
    </source>
</reference>
<sequence length="212" mass="22762">MPSLPPVSNTSTPANVVADIVLASIEYGPLGRHRLPAHGRAQVVMSTQEYAHRVVMSTSGVYGDGMKHARLSTRELAIWHAFKQMGQTVMAAVEKDLAAGAGLTGSDFGVLSRLVDLGKGELRQQALADSMGWHKSRLSHQLTRMQARGLVRRNGSEPRVVTVAITALGEDKIAAARSVHATSVRTRLLDRLSTEDAQTLLKLAATLGADQH</sequence>
<evidence type="ECO:0000259" key="1">
    <source>
        <dbReference type="SMART" id="SM00347"/>
    </source>
</evidence>
<dbReference type="SUPFAM" id="SSF46785">
    <property type="entry name" value="Winged helix' DNA-binding domain"/>
    <property type="match status" value="1"/>
</dbReference>
<dbReference type="InterPro" id="IPR036390">
    <property type="entry name" value="WH_DNA-bd_sf"/>
</dbReference>
<feature type="domain" description="HTH marR-type" evidence="1">
    <location>
        <begin position="96"/>
        <end position="197"/>
    </location>
</feature>
<dbReference type="PANTHER" id="PTHR33164">
    <property type="entry name" value="TRANSCRIPTIONAL REGULATOR, MARR FAMILY"/>
    <property type="match status" value="1"/>
</dbReference>
<evidence type="ECO:0000313" key="4">
    <source>
        <dbReference type="Proteomes" id="UP001430647"/>
    </source>
</evidence>
<protein>
    <submittedName>
        <fullName evidence="3">MarR family winged helix-turn-helix transcriptional regulator</fullName>
    </submittedName>
</protein>
<keyword evidence="4" id="KW-1185">Reference proteome</keyword>
<dbReference type="InterPro" id="IPR039422">
    <property type="entry name" value="MarR/SlyA-like"/>
</dbReference>
<dbReference type="Gene3D" id="1.10.10.10">
    <property type="entry name" value="Winged helix-like DNA-binding domain superfamily/Winged helix DNA-binding domain"/>
    <property type="match status" value="1"/>
</dbReference>
<dbReference type="Pfam" id="PF12802">
    <property type="entry name" value="MarR_2"/>
    <property type="match status" value="1"/>
</dbReference>